<feature type="domain" description="Tyrosine-protein kinase ephrin type A/B receptor-like" evidence="3">
    <location>
        <begin position="238"/>
        <end position="271"/>
    </location>
</feature>
<feature type="transmembrane region" description="Helical" evidence="1">
    <location>
        <begin position="628"/>
        <end position="651"/>
    </location>
</feature>
<name>A0A8W8JC67_MAGGI</name>
<dbReference type="Pfam" id="PF07699">
    <property type="entry name" value="Ephrin_rec_like"/>
    <property type="match status" value="2"/>
</dbReference>
<reference evidence="4" key="1">
    <citation type="submission" date="2022-08" db="UniProtKB">
        <authorList>
            <consortium name="EnsemblMetazoa"/>
        </authorList>
    </citation>
    <scope>IDENTIFICATION</scope>
    <source>
        <strain evidence="4">05x7-T-G4-1.051#20</strain>
    </source>
</reference>
<organism evidence="4 5">
    <name type="scientific">Magallana gigas</name>
    <name type="common">Pacific oyster</name>
    <name type="synonym">Crassostrea gigas</name>
    <dbReference type="NCBI Taxonomy" id="29159"/>
    <lineage>
        <taxon>Eukaryota</taxon>
        <taxon>Metazoa</taxon>
        <taxon>Spiralia</taxon>
        <taxon>Lophotrochozoa</taxon>
        <taxon>Mollusca</taxon>
        <taxon>Bivalvia</taxon>
        <taxon>Autobranchia</taxon>
        <taxon>Pteriomorphia</taxon>
        <taxon>Ostreida</taxon>
        <taxon>Ostreoidea</taxon>
        <taxon>Ostreidae</taxon>
        <taxon>Magallana</taxon>
    </lineage>
</organism>
<evidence type="ECO:0000256" key="1">
    <source>
        <dbReference type="SAM" id="Phobius"/>
    </source>
</evidence>
<dbReference type="AlphaFoldDB" id="A0A8W8JC67"/>
<evidence type="ECO:0000259" key="3">
    <source>
        <dbReference type="Pfam" id="PF07699"/>
    </source>
</evidence>
<accession>A0A8W8JC67</accession>
<dbReference type="InterPro" id="IPR011641">
    <property type="entry name" value="Tyr-kin_ephrin_A/B_rcpt-like"/>
</dbReference>
<keyword evidence="1" id="KW-0472">Membrane</keyword>
<dbReference type="PANTHER" id="PTHR46967:SF2">
    <property type="entry name" value="SUSHI, VON WILLEBRAND FACTOR TYPE A, EGF AND PENTRAXIN DOMAIN-CONTAINING PROTEIN 1-LIKE"/>
    <property type="match status" value="1"/>
</dbReference>
<dbReference type="SUPFAM" id="SSF57184">
    <property type="entry name" value="Growth factor receptor domain"/>
    <property type="match status" value="1"/>
</dbReference>
<keyword evidence="2" id="KW-0732">Signal</keyword>
<proteinExistence type="predicted"/>
<dbReference type="PANTHER" id="PTHR46967">
    <property type="entry name" value="INSULIN-LIKE GROWTH FACTOR BINDING PROTEIN,N-TERMINAL"/>
    <property type="match status" value="1"/>
</dbReference>
<keyword evidence="1" id="KW-1133">Transmembrane helix</keyword>
<feature type="chain" id="PRO_5036485856" description="Tyrosine-protein kinase ephrin type A/B receptor-like domain-containing protein" evidence="2">
    <location>
        <begin position="21"/>
        <end position="809"/>
    </location>
</feature>
<protein>
    <recommendedName>
        <fullName evidence="3">Tyrosine-protein kinase ephrin type A/B receptor-like domain-containing protein</fullName>
    </recommendedName>
</protein>
<evidence type="ECO:0000256" key="2">
    <source>
        <dbReference type="SAM" id="SignalP"/>
    </source>
</evidence>
<evidence type="ECO:0000313" key="4">
    <source>
        <dbReference type="EnsemblMetazoa" id="G17812.3:cds"/>
    </source>
</evidence>
<dbReference type="EnsemblMetazoa" id="G17812.3">
    <property type="protein sequence ID" value="G17812.3:cds"/>
    <property type="gene ID" value="G17812"/>
</dbReference>
<keyword evidence="5" id="KW-1185">Reference proteome</keyword>
<dbReference type="Proteomes" id="UP000005408">
    <property type="component" value="Unassembled WGS sequence"/>
</dbReference>
<dbReference type="InterPro" id="IPR009030">
    <property type="entry name" value="Growth_fac_rcpt_cys_sf"/>
</dbReference>
<evidence type="ECO:0000313" key="5">
    <source>
        <dbReference type="Proteomes" id="UP000005408"/>
    </source>
</evidence>
<keyword evidence="1" id="KW-0812">Transmembrane</keyword>
<sequence length="809" mass="89025">MRNCVVFLLCLVTVKTEVYACDDEELSRHLYNATLQENCYQNATSCQSTCTSGHVLENGSQTTIHVCNGTSWIPNTVTCLPARTPVMTTNFTIVYVTEDQPAGNCLYSFNVRMWESISSFRNAIRSTCGELETGSISIENLELSPLAFQVNVVFHVKFSGEGTETSRDICMDMIEIISNGNQNYLKPFSVISCGASHIAVTKKQTTRSAVFEYNCTEMFGSQPLASSGGVRCVHCFPGNYLNSTRCKPCIQGTYQAVLGQLTCDVCPTGKHVTGDRTKCLDSVCVSTFLSQKTQNIDLTCTSENQMCMSTCLGGYIQDDGGLSTVYNCSGEGWFPPLKSCISYTIPCGLDQLSSAIPNSKYTCAAHNQTCTVECSSGYVTGEGEVSVEYRCEGDVLTPNRKLCLEYDIPFTTSALYTTYSTVDQVALSCLQDFREITERNKDLFQKTITDYCGDLGINAGGVKIENITSVSLAFQITNTILITFYEESVDVREVCLDYITLIFLNVPSLLMPYFRLNCTSGLSDVTKVSASHGSPSYSCNNRSYLVNRSSQVYCVPCAPGMYMVSSQCVPCPEGHYQPLPGQLTCEPCTENRTVVESGTNCTEIVDDENDFNLRKSQVGPTGLTETEIIVIAAVSVCVVFFLVVIATVYYCKKSKAKRRTSHADVPGDAKSGDGVSVKSDEYLRGSHEELIPGKSGSTNDPKWTYRDEKIIEKSTFASTNEAKALDVLNTIIDINIDNEECITAQPPVCENVREGKWRPLHVRHKNESNVAVVINKAKETEPDKAPCRTLSDYDNFQIYVPEPEPSDPD</sequence>
<feature type="signal peptide" evidence="2">
    <location>
        <begin position="1"/>
        <end position="20"/>
    </location>
</feature>
<dbReference type="Gene3D" id="2.10.50.10">
    <property type="entry name" value="Tumor Necrosis Factor Receptor, subunit A, domain 2"/>
    <property type="match status" value="2"/>
</dbReference>
<feature type="domain" description="Tyrosine-protein kinase ephrin type A/B receptor-like" evidence="3">
    <location>
        <begin position="566"/>
        <end position="598"/>
    </location>
</feature>
<dbReference type="SMART" id="SM01411">
    <property type="entry name" value="Ephrin_rec_like"/>
    <property type="match status" value="2"/>
</dbReference>